<dbReference type="InterPro" id="IPR001457">
    <property type="entry name" value="NADH_UbQ/plastoQ_OxRdtase_su6"/>
</dbReference>
<keyword evidence="1" id="KW-0679">Respiratory chain</keyword>
<dbReference type="Gene3D" id="1.20.120.1200">
    <property type="entry name" value="NADH-ubiquinone/plastoquinone oxidoreductase chain 6, subunit NuoJ"/>
    <property type="match status" value="1"/>
</dbReference>
<dbReference type="PANTHER" id="PTHR33269:SF17">
    <property type="entry name" value="NADH-UBIQUINONE OXIDOREDUCTASE CHAIN 6"/>
    <property type="match status" value="1"/>
</dbReference>
<keyword evidence="1" id="KW-1133">Transmembrane helix</keyword>
<reference evidence="2" key="2">
    <citation type="submission" date="2016-06" db="EMBL/GenBank/DDBJ databases">
        <authorList>
            <person name="Kjaerup R.B."/>
            <person name="Dalgaard T.S."/>
            <person name="Juul-Madsen H.R."/>
        </authorList>
    </citation>
    <scope>NUCLEOTIDE SEQUENCE</scope>
</reference>
<keyword evidence="1" id="KW-0520">NAD</keyword>
<dbReference type="InterPro" id="IPR042106">
    <property type="entry name" value="Nuo/plastoQ_OxRdtase_6_NuoJ"/>
</dbReference>
<gene>
    <name evidence="2" type="primary">nad6</name>
</gene>
<keyword evidence="1" id="KW-0813">Transport</keyword>
<feature type="transmembrane region" description="Helical" evidence="1">
    <location>
        <begin position="32"/>
        <end position="50"/>
    </location>
</feature>
<comment type="function">
    <text evidence="1">Core subunit of the mitochondrial membrane respiratory chain NADH dehydrogenase (Complex I) which catalyzes electron transfer from NADH through the respiratory chain, using ubiquinone as an electron acceptor. Essential for the catalytic activity and assembly of complex I.</text>
</comment>
<keyword evidence="1 2" id="KW-0496">Mitochondrion</keyword>
<feature type="transmembrane region" description="Helical" evidence="1">
    <location>
        <begin position="6"/>
        <end position="25"/>
    </location>
</feature>
<dbReference type="AlphaFoldDB" id="A0A1D8X773"/>
<evidence type="ECO:0000313" key="2">
    <source>
        <dbReference type="EMBL" id="AOX48899.1"/>
    </source>
</evidence>
<keyword evidence="1" id="KW-0472">Membrane</keyword>
<comment type="subcellular location">
    <subcellularLocation>
        <location evidence="1">Mitochondrion membrane</location>
        <topology evidence="1">Multi-pass membrane protein</topology>
    </subcellularLocation>
</comment>
<dbReference type="PANTHER" id="PTHR33269">
    <property type="entry name" value="NADH-UBIQUINONE OXIDOREDUCTASE CHAIN 6"/>
    <property type="match status" value="1"/>
</dbReference>
<keyword evidence="1" id="KW-0830">Ubiquinone</keyword>
<dbReference type="EC" id="7.1.1.2" evidence="1"/>
<keyword evidence="1" id="KW-0812">Transmembrane</keyword>
<dbReference type="GeneID" id="30218628"/>
<dbReference type="RefSeq" id="YP_009317470.1">
    <property type="nucleotide sequence ID" value="NC_031836.1"/>
</dbReference>
<dbReference type="GO" id="GO:0031966">
    <property type="term" value="C:mitochondrial membrane"/>
    <property type="evidence" value="ECO:0007669"/>
    <property type="project" value="UniProtKB-SubCell"/>
</dbReference>
<feature type="transmembrane region" description="Helical" evidence="1">
    <location>
        <begin position="89"/>
        <end position="106"/>
    </location>
</feature>
<dbReference type="NCBIfam" id="NF005164">
    <property type="entry name" value="PRK06638.1-4"/>
    <property type="match status" value="1"/>
</dbReference>
<protein>
    <recommendedName>
        <fullName evidence="1">NADH-ubiquinone oxidoreductase chain 6</fullName>
        <ecNumber evidence="1">7.1.1.2</ecNumber>
    </recommendedName>
</protein>
<feature type="transmembrane region" description="Helical" evidence="1">
    <location>
        <begin position="56"/>
        <end position="77"/>
    </location>
</feature>
<evidence type="ECO:0000256" key="1">
    <source>
        <dbReference type="RuleBase" id="RU004430"/>
    </source>
</evidence>
<geneLocation type="mitochondrion" evidence="2"/>
<keyword evidence="1" id="KW-0249">Electron transport</keyword>
<accession>A0A1D8X773</accession>
<sequence length="202" mass="22965">MIIEIFLFSIFSLFALISSLMVITLKNAVHSVLFLILVFCNVAGLLLLLGAEFLSFMLLIVYVGAIAVLFLFVVMMLNVKIDLLDLNSISLIPLGLMIFSSLFYQFNLTIKELYIYKSIYQQPIIISWLTEERFLSNIKVIGGVLYTDYSLLFLLSSLILLIAMIGVIVLTMHQRTDVKKQQIEAQLIRSSKGAVKFIRLRK</sequence>
<feature type="transmembrane region" description="Helical" evidence="1">
    <location>
        <begin position="149"/>
        <end position="172"/>
    </location>
</feature>
<dbReference type="GO" id="GO:0008137">
    <property type="term" value="F:NADH dehydrogenase (ubiquinone) activity"/>
    <property type="evidence" value="ECO:0007669"/>
    <property type="project" value="UniProtKB-UniRule"/>
</dbReference>
<organism evidence="2">
    <name type="scientific">Gelidium arborescens</name>
    <dbReference type="NCBI Taxonomy" id="1911538"/>
    <lineage>
        <taxon>Eukaryota</taxon>
        <taxon>Rhodophyta</taxon>
        <taxon>Florideophyceae</taxon>
        <taxon>Rhodymeniophycidae</taxon>
        <taxon>Gelidiales</taxon>
        <taxon>Gelidiaceae</taxon>
        <taxon>Gelidium</taxon>
    </lineage>
</organism>
<proteinExistence type="inferred from homology"/>
<comment type="similarity">
    <text evidence="1">Belongs to the complex I subunit 6 family.</text>
</comment>
<keyword evidence="1" id="KW-1278">Translocase</keyword>
<dbReference type="EMBL" id="KX427228">
    <property type="protein sequence ID" value="AOX48899.1"/>
    <property type="molecule type" value="Genomic_DNA"/>
</dbReference>
<dbReference type="Pfam" id="PF00499">
    <property type="entry name" value="Oxidored_q3"/>
    <property type="match status" value="1"/>
</dbReference>
<name>A0A1D8X773_9FLOR</name>
<reference evidence="2" key="1">
    <citation type="journal article" date="2016" name="Sci. Rep.">
        <title>Mitogenomes from type specimens, a genotyping tool for morphologically simple species: ten genomes of agar-producing red algae.</title>
        <authorList>
            <person name="Boo G.H."/>
            <person name="Hughey J.R."/>
            <person name="Miller K.A."/>
            <person name="Boo S.M."/>
        </authorList>
    </citation>
    <scope>NUCLEOTIDE SEQUENCE</scope>
</reference>
<comment type="catalytic activity">
    <reaction evidence="1">
        <text>a ubiquinone + NADH + 5 H(+)(in) = a ubiquinol + NAD(+) + 4 H(+)(out)</text>
        <dbReference type="Rhea" id="RHEA:29091"/>
        <dbReference type="Rhea" id="RHEA-COMP:9565"/>
        <dbReference type="Rhea" id="RHEA-COMP:9566"/>
        <dbReference type="ChEBI" id="CHEBI:15378"/>
        <dbReference type="ChEBI" id="CHEBI:16389"/>
        <dbReference type="ChEBI" id="CHEBI:17976"/>
        <dbReference type="ChEBI" id="CHEBI:57540"/>
        <dbReference type="ChEBI" id="CHEBI:57945"/>
        <dbReference type="EC" id="7.1.1.2"/>
    </reaction>
</comment>